<name>A0A4C1SFE4_EUMVA</name>
<organism evidence="1 2">
    <name type="scientific">Eumeta variegata</name>
    <name type="common">Bagworm moth</name>
    <name type="synonym">Eumeta japonica</name>
    <dbReference type="NCBI Taxonomy" id="151549"/>
    <lineage>
        <taxon>Eukaryota</taxon>
        <taxon>Metazoa</taxon>
        <taxon>Ecdysozoa</taxon>
        <taxon>Arthropoda</taxon>
        <taxon>Hexapoda</taxon>
        <taxon>Insecta</taxon>
        <taxon>Pterygota</taxon>
        <taxon>Neoptera</taxon>
        <taxon>Endopterygota</taxon>
        <taxon>Lepidoptera</taxon>
        <taxon>Glossata</taxon>
        <taxon>Ditrysia</taxon>
        <taxon>Tineoidea</taxon>
        <taxon>Psychidae</taxon>
        <taxon>Oiketicinae</taxon>
        <taxon>Eumeta</taxon>
    </lineage>
</organism>
<evidence type="ECO:0000313" key="2">
    <source>
        <dbReference type="Proteomes" id="UP000299102"/>
    </source>
</evidence>
<keyword evidence="2" id="KW-1185">Reference proteome</keyword>
<sequence length="166" mass="19148">MTIRPTHTRTRMHALTSTHIHKHTHMHGSIRHDDACGPGRKSFPDEISLRILHRIQTMSSLTQILARYGGFVLSNLNDTPYCAYDYEKFFMTKLQPFRLHIPRLQRFNQLKRGRTDLTGRLREGLSSAAATEDNVSAVRLEIETDKIVTYQQIQNMRSATKQDTPS</sequence>
<reference evidence="1 2" key="1">
    <citation type="journal article" date="2019" name="Commun. Biol.">
        <title>The bagworm genome reveals a unique fibroin gene that provides high tensile strength.</title>
        <authorList>
            <person name="Kono N."/>
            <person name="Nakamura H."/>
            <person name="Ohtoshi R."/>
            <person name="Tomita M."/>
            <person name="Numata K."/>
            <person name="Arakawa K."/>
        </authorList>
    </citation>
    <scope>NUCLEOTIDE SEQUENCE [LARGE SCALE GENOMIC DNA]</scope>
</reference>
<protein>
    <submittedName>
        <fullName evidence="1">Uncharacterized protein</fullName>
    </submittedName>
</protein>
<accession>A0A4C1SFE4</accession>
<dbReference type="EMBL" id="BGZK01000004">
    <property type="protein sequence ID" value="GBO99829.1"/>
    <property type="molecule type" value="Genomic_DNA"/>
</dbReference>
<dbReference type="Proteomes" id="UP000299102">
    <property type="component" value="Unassembled WGS sequence"/>
</dbReference>
<dbReference type="AlphaFoldDB" id="A0A4C1SFE4"/>
<proteinExistence type="predicted"/>
<comment type="caution">
    <text evidence="1">The sequence shown here is derived from an EMBL/GenBank/DDBJ whole genome shotgun (WGS) entry which is preliminary data.</text>
</comment>
<gene>
    <name evidence="1" type="ORF">EVAR_74230_1</name>
</gene>
<evidence type="ECO:0000313" key="1">
    <source>
        <dbReference type="EMBL" id="GBO99829.1"/>
    </source>
</evidence>